<dbReference type="Proteomes" id="UP001465331">
    <property type="component" value="Unassembled WGS sequence"/>
</dbReference>
<keyword evidence="9" id="KW-1185">Reference proteome</keyword>
<accession>A0ABV2A967</accession>
<keyword evidence="4 7" id="KW-0812">Transmembrane</keyword>
<evidence type="ECO:0000256" key="1">
    <source>
        <dbReference type="ARBA" id="ARBA00004651"/>
    </source>
</evidence>
<evidence type="ECO:0000256" key="2">
    <source>
        <dbReference type="ARBA" id="ARBA00006228"/>
    </source>
</evidence>
<keyword evidence="3" id="KW-1003">Cell membrane</keyword>
<feature type="transmembrane region" description="Helical" evidence="7">
    <location>
        <begin position="21"/>
        <end position="38"/>
    </location>
</feature>
<dbReference type="RefSeq" id="WP_352888471.1">
    <property type="nucleotide sequence ID" value="NZ_JBEPIJ010000005.1"/>
</dbReference>
<keyword evidence="6 7" id="KW-0472">Membrane</keyword>
<evidence type="ECO:0000313" key="9">
    <source>
        <dbReference type="Proteomes" id="UP001465331"/>
    </source>
</evidence>
<dbReference type="InterPro" id="IPR002758">
    <property type="entry name" value="Cation_antiport_E"/>
</dbReference>
<keyword evidence="5 7" id="KW-1133">Transmembrane helix</keyword>
<sequence>MQANHHLHPNRGEPVRPAKSVTARSLALAALLALLWFVLAGGDASSWIVGVPTIVAALLLARRVAAPATVWRLDPAGALRFAVFFARESVRGGFDVAGRVSARQPRIAPGLVRYRWRLPAGSPARTLFVLCASLLPGTLVAAADDRELLIHALDATASVAGELAALEQHVARLFALRLPAPEAGDA</sequence>
<proteinExistence type="inferred from homology"/>
<feature type="transmembrane region" description="Helical" evidence="7">
    <location>
        <begin position="44"/>
        <end position="61"/>
    </location>
</feature>
<evidence type="ECO:0000256" key="3">
    <source>
        <dbReference type="ARBA" id="ARBA00022475"/>
    </source>
</evidence>
<dbReference type="PANTHER" id="PTHR34584">
    <property type="entry name" value="NA(+)/H(+) ANTIPORTER SUBUNIT E1"/>
    <property type="match status" value="1"/>
</dbReference>
<comment type="caution">
    <text evidence="8">The sequence shown here is derived from an EMBL/GenBank/DDBJ whole genome shotgun (WGS) entry which is preliminary data.</text>
</comment>
<dbReference type="EMBL" id="JBEPIJ010000005">
    <property type="protein sequence ID" value="MES0873674.1"/>
    <property type="molecule type" value="Genomic_DNA"/>
</dbReference>
<gene>
    <name evidence="8" type="ORF">ABSH63_06615</name>
</gene>
<evidence type="ECO:0000256" key="6">
    <source>
        <dbReference type="ARBA" id="ARBA00023136"/>
    </source>
</evidence>
<organism evidence="8 9">
    <name type="scientific">Sinimarinibacterium thermocellulolyticum</name>
    <dbReference type="NCBI Taxonomy" id="3170016"/>
    <lineage>
        <taxon>Bacteria</taxon>
        <taxon>Pseudomonadati</taxon>
        <taxon>Pseudomonadota</taxon>
        <taxon>Gammaproteobacteria</taxon>
        <taxon>Nevskiales</taxon>
        <taxon>Nevskiaceae</taxon>
        <taxon>Sinimarinibacterium</taxon>
    </lineage>
</organism>
<evidence type="ECO:0000313" key="8">
    <source>
        <dbReference type="EMBL" id="MES0873674.1"/>
    </source>
</evidence>
<protein>
    <submittedName>
        <fullName evidence="8">Na+/H+ antiporter subunit E</fullName>
    </submittedName>
</protein>
<evidence type="ECO:0000256" key="7">
    <source>
        <dbReference type="SAM" id="Phobius"/>
    </source>
</evidence>
<name>A0ABV2A967_9GAMM</name>
<dbReference type="Pfam" id="PF01899">
    <property type="entry name" value="MNHE"/>
    <property type="match status" value="1"/>
</dbReference>
<reference evidence="8 9" key="1">
    <citation type="submission" date="2024-06" db="EMBL/GenBank/DDBJ databases">
        <authorList>
            <person name="Li Z."/>
            <person name="Jiang Y."/>
        </authorList>
    </citation>
    <scope>NUCLEOTIDE SEQUENCE [LARGE SCALE GENOMIC DNA]</scope>
    <source>
        <strain evidence="8 9">HSW-8</strain>
    </source>
</reference>
<evidence type="ECO:0000256" key="4">
    <source>
        <dbReference type="ARBA" id="ARBA00022692"/>
    </source>
</evidence>
<evidence type="ECO:0000256" key="5">
    <source>
        <dbReference type="ARBA" id="ARBA00022989"/>
    </source>
</evidence>
<comment type="subcellular location">
    <subcellularLocation>
        <location evidence="1">Cell membrane</location>
        <topology evidence="1">Multi-pass membrane protein</topology>
    </subcellularLocation>
</comment>
<comment type="similarity">
    <text evidence="2">Belongs to the CPA3 antiporters (TC 2.A.63) subunit E family.</text>
</comment>
<dbReference type="PANTHER" id="PTHR34584:SF1">
    <property type="entry name" value="NA(+)_H(+) ANTIPORTER SUBUNIT E1"/>
    <property type="match status" value="1"/>
</dbReference>